<gene>
    <name evidence="2" type="ORF">BCR43DRAFT_482586</name>
</gene>
<dbReference type="Proteomes" id="UP000242180">
    <property type="component" value="Unassembled WGS sequence"/>
</dbReference>
<accession>A0A1X2HVA0</accession>
<evidence type="ECO:0000313" key="2">
    <source>
        <dbReference type="EMBL" id="ORZ03018.1"/>
    </source>
</evidence>
<keyword evidence="1" id="KW-0472">Membrane</keyword>
<comment type="caution">
    <text evidence="2">The sequence shown here is derived from an EMBL/GenBank/DDBJ whole genome shotgun (WGS) entry which is preliminary data.</text>
</comment>
<keyword evidence="1" id="KW-1133">Transmembrane helix</keyword>
<dbReference type="InParanoid" id="A0A1X2HVA0"/>
<dbReference type="AlphaFoldDB" id="A0A1X2HVA0"/>
<name>A0A1X2HVA0_SYNRA</name>
<keyword evidence="1" id="KW-0812">Transmembrane</keyword>
<keyword evidence="3" id="KW-1185">Reference proteome</keyword>
<evidence type="ECO:0000256" key="1">
    <source>
        <dbReference type="SAM" id="Phobius"/>
    </source>
</evidence>
<proteinExistence type="predicted"/>
<organism evidence="2 3">
    <name type="scientific">Syncephalastrum racemosum</name>
    <name type="common">Filamentous fungus</name>
    <dbReference type="NCBI Taxonomy" id="13706"/>
    <lineage>
        <taxon>Eukaryota</taxon>
        <taxon>Fungi</taxon>
        <taxon>Fungi incertae sedis</taxon>
        <taxon>Mucoromycota</taxon>
        <taxon>Mucoromycotina</taxon>
        <taxon>Mucoromycetes</taxon>
        <taxon>Mucorales</taxon>
        <taxon>Syncephalastraceae</taxon>
        <taxon>Syncephalastrum</taxon>
    </lineage>
</organism>
<reference evidence="2 3" key="1">
    <citation type="submission" date="2016-07" db="EMBL/GenBank/DDBJ databases">
        <title>Pervasive Adenine N6-methylation of Active Genes in Fungi.</title>
        <authorList>
            <consortium name="DOE Joint Genome Institute"/>
            <person name="Mondo S.J."/>
            <person name="Dannebaum R.O."/>
            <person name="Kuo R.C."/>
            <person name="Labutti K."/>
            <person name="Haridas S."/>
            <person name="Kuo A."/>
            <person name="Salamov A."/>
            <person name="Ahrendt S.R."/>
            <person name="Lipzen A."/>
            <person name="Sullivan W."/>
            <person name="Andreopoulos W.B."/>
            <person name="Clum A."/>
            <person name="Lindquist E."/>
            <person name="Daum C."/>
            <person name="Ramamoorthy G.K."/>
            <person name="Gryganskyi A."/>
            <person name="Culley D."/>
            <person name="Magnuson J.K."/>
            <person name="James T.Y."/>
            <person name="O'Malley M.A."/>
            <person name="Stajich J.E."/>
            <person name="Spatafora J.W."/>
            <person name="Visel A."/>
            <person name="Grigoriev I.V."/>
        </authorList>
    </citation>
    <scope>NUCLEOTIDE SEQUENCE [LARGE SCALE GENOMIC DNA]</scope>
    <source>
        <strain evidence="2 3">NRRL 2496</strain>
    </source>
</reference>
<dbReference type="EMBL" id="MCGN01000001">
    <property type="protein sequence ID" value="ORZ03018.1"/>
    <property type="molecule type" value="Genomic_DNA"/>
</dbReference>
<feature type="transmembrane region" description="Helical" evidence="1">
    <location>
        <begin position="29"/>
        <end position="51"/>
    </location>
</feature>
<evidence type="ECO:0000313" key="3">
    <source>
        <dbReference type="Proteomes" id="UP000242180"/>
    </source>
</evidence>
<sequence length="72" mass="8437">MYTLRFRFQVIRTSTLISRLPQPCRVVQIVWQAFGCPLAFLYSTGACYIRIKLFAYKYLRRNHDVAFQAAAS</sequence>
<protein>
    <submittedName>
        <fullName evidence="2">Uncharacterized protein</fullName>
    </submittedName>
</protein>